<comment type="caution">
    <text evidence="1">The sequence shown here is derived from an EMBL/GenBank/DDBJ whole genome shotgun (WGS) entry which is preliminary data.</text>
</comment>
<proteinExistence type="predicted"/>
<sequence length="42" mass="4423">MLGKQYDPQKGVMNDKPVSFVCTTPATGQGSGTRSAGLFFVT</sequence>
<organism evidence="1 2">
    <name type="scientific">Erwinia amylovora NBRC 12687 = CFBP 1232</name>
    <dbReference type="NCBI Taxonomy" id="1219359"/>
    <lineage>
        <taxon>Bacteria</taxon>
        <taxon>Pseudomonadati</taxon>
        <taxon>Pseudomonadota</taxon>
        <taxon>Gammaproteobacteria</taxon>
        <taxon>Enterobacterales</taxon>
        <taxon>Erwiniaceae</taxon>
        <taxon>Erwinia</taxon>
    </lineage>
</organism>
<gene>
    <name evidence="1" type="ORF">BN437_0715</name>
</gene>
<protein>
    <submittedName>
        <fullName evidence="1">Uncharacterized protein</fullName>
    </submittedName>
</protein>
<reference evidence="1 2" key="1">
    <citation type="submission" date="2012-11" db="EMBL/GenBank/DDBJ databases">
        <authorList>
            <person name="Linke B."/>
        </authorList>
    </citation>
    <scope>NUCLEOTIDE SEQUENCE [LARGE SCALE GENOMIC DNA]</scope>
    <source>
        <strain evidence="2">CFBP 1232</strain>
    </source>
</reference>
<evidence type="ECO:0000313" key="1">
    <source>
        <dbReference type="EMBL" id="CCO92678.1"/>
    </source>
</evidence>
<dbReference type="EMBL" id="CAPB01000007">
    <property type="protein sequence ID" value="CCO92678.1"/>
    <property type="molecule type" value="Genomic_DNA"/>
</dbReference>
<reference evidence="1 2" key="2">
    <citation type="submission" date="2013-04" db="EMBL/GenBank/DDBJ databases">
        <title>Comparative genomics of 12 strains of Erwinia amylovora identifies a pan-genome with a large conserved core and provides insights into host specificity.</title>
        <authorList>
            <person name="Mann R.A."/>
            <person name="Smits T.H.M."/>
            <person name="Buehlmann A."/>
            <person name="Blom J."/>
            <person name="Goesmann A."/>
            <person name="Frey J.E."/>
            <person name="Plummer K.M."/>
            <person name="Beer S.V."/>
            <person name="Luck J."/>
            <person name="Duffy B."/>
            <person name="Rodoni B."/>
        </authorList>
    </citation>
    <scope>NUCLEOTIDE SEQUENCE [LARGE SCALE GENOMIC DNA]</scope>
    <source>
        <strain evidence="2">CFBP 1232</strain>
    </source>
</reference>
<name>A0A830ZX48_ERWAM</name>
<dbReference type="AlphaFoldDB" id="A0A830ZX48"/>
<accession>A0A830ZX48</accession>
<dbReference type="Proteomes" id="UP000013111">
    <property type="component" value="Unassembled WGS sequence"/>
</dbReference>
<evidence type="ECO:0000313" key="2">
    <source>
        <dbReference type="Proteomes" id="UP000013111"/>
    </source>
</evidence>